<name>A0A5N7MW03_9HYPH</name>
<feature type="transmembrane region" description="Helical" evidence="2">
    <location>
        <begin position="9"/>
        <end position="28"/>
    </location>
</feature>
<dbReference type="RefSeq" id="WP_152718390.1">
    <property type="nucleotide sequence ID" value="NZ_VOSJ01000614.1"/>
</dbReference>
<reference evidence="4 5" key="1">
    <citation type="journal article" date="2019" name="Syst. Appl. Microbiol.">
        <title>Microvirga tunisiensis sp. nov., a root nodule symbiotic bacterium isolated from Lupinus micranthus and L. luteus grown in Northern Tunisia.</title>
        <authorList>
            <person name="Msaddak A."/>
            <person name="Rejili M."/>
            <person name="Duran D."/>
            <person name="Mars M."/>
            <person name="Palacios J.M."/>
            <person name="Ruiz-Argueso T."/>
            <person name="Rey L."/>
            <person name="Imperial J."/>
        </authorList>
    </citation>
    <scope>NUCLEOTIDE SEQUENCE [LARGE SCALE GENOMIC DNA]</scope>
    <source>
        <strain evidence="4 5">Lmie10</strain>
    </source>
</reference>
<feature type="region of interest" description="Disordered" evidence="1">
    <location>
        <begin position="222"/>
        <end position="246"/>
    </location>
</feature>
<feature type="transmembrane region" description="Helical" evidence="2">
    <location>
        <begin position="34"/>
        <end position="54"/>
    </location>
</feature>
<keyword evidence="5" id="KW-1185">Reference proteome</keyword>
<feature type="compositionally biased region" description="Basic and acidic residues" evidence="1">
    <location>
        <begin position="231"/>
        <end position="246"/>
    </location>
</feature>
<protein>
    <submittedName>
        <fullName evidence="4">DUF4405 domain-containing protein</fullName>
    </submittedName>
</protein>
<organism evidence="4 5">
    <name type="scientific">Microvirga tunisiensis</name>
    <dbReference type="NCBI Taxonomy" id="2108360"/>
    <lineage>
        <taxon>Bacteria</taxon>
        <taxon>Pseudomonadati</taxon>
        <taxon>Pseudomonadota</taxon>
        <taxon>Alphaproteobacteria</taxon>
        <taxon>Hyphomicrobiales</taxon>
        <taxon>Methylobacteriaceae</taxon>
        <taxon>Microvirga</taxon>
    </lineage>
</organism>
<gene>
    <name evidence="4" type="ORF">FS320_41410</name>
</gene>
<evidence type="ECO:0000259" key="3">
    <source>
        <dbReference type="Pfam" id="PF14358"/>
    </source>
</evidence>
<keyword evidence="2" id="KW-0472">Membrane</keyword>
<dbReference type="OrthoDB" id="9779183at2"/>
<evidence type="ECO:0000256" key="2">
    <source>
        <dbReference type="SAM" id="Phobius"/>
    </source>
</evidence>
<dbReference type="Pfam" id="PF14358">
    <property type="entry name" value="DUF4405"/>
    <property type="match status" value="1"/>
</dbReference>
<feature type="domain" description="Flavinylation-associated cytochrome" evidence="3">
    <location>
        <begin position="75"/>
        <end position="130"/>
    </location>
</feature>
<dbReference type="AlphaFoldDB" id="A0A5N7MW03"/>
<proteinExistence type="predicted"/>
<accession>A0A5N7MW03</accession>
<comment type="caution">
    <text evidence="4">The sequence shown here is derived from an EMBL/GenBank/DDBJ whole genome shotgun (WGS) entry which is preliminary data.</text>
</comment>
<dbReference type="InterPro" id="IPR025517">
    <property type="entry name" value="DUF4405"/>
</dbReference>
<keyword evidence="2" id="KW-0812">Transmembrane</keyword>
<dbReference type="Proteomes" id="UP000403266">
    <property type="component" value="Unassembled WGS sequence"/>
</dbReference>
<feature type="transmembrane region" description="Helical" evidence="2">
    <location>
        <begin position="152"/>
        <end position="176"/>
    </location>
</feature>
<feature type="transmembrane region" description="Helical" evidence="2">
    <location>
        <begin position="66"/>
        <end position="91"/>
    </location>
</feature>
<evidence type="ECO:0000313" key="5">
    <source>
        <dbReference type="Proteomes" id="UP000403266"/>
    </source>
</evidence>
<keyword evidence="2" id="KW-1133">Transmembrane helix</keyword>
<feature type="transmembrane region" description="Helical" evidence="2">
    <location>
        <begin position="111"/>
        <end position="131"/>
    </location>
</feature>
<feature type="transmembrane region" description="Helical" evidence="2">
    <location>
        <begin position="196"/>
        <end position="218"/>
    </location>
</feature>
<evidence type="ECO:0000256" key="1">
    <source>
        <dbReference type="SAM" id="MobiDB-lite"/>
    </source>
</evidence>
<sequence>MKANVVKRLALPAAVAIVLLLALAYWWLENLPHEIFGTVSFTLLAWHIAVNRTWFRNLFRGRYDAYRVITLVPHLLLIANMAVVLVTSIVISKSVFEFLPIPDSIYLRDVHWFAAYWVMILVGIHLGLHWSRIMEMVRTTLRLSPGNSTRTLVLRIAAALLAGFGVWSFSVLGIWGKLTFTYSLAFWDFSAPVTPFFGHWAGVVSLPAIPTHYGMMVLGSRRRSAPNTNRPDLRADEGPSRDAARA</sequence>
<evidence type="ECO:0000313" key="4">
    <source>
        <dbReference type="EMBL" id="MPR31183.1"/>
    </source>
</evidence>
<dbReference type="EMBL" id="VOSK01000571">
    <property type="protein sequence ID" value="MPR31183.1"/>
    <property type="molecule type" value="Genomic_DNA"/>
</dbReference>